<dbReference type="Proteomes" id="UP000026999">
    <property type="component" value="Segment"/>
</dbReference>
<dbReference type="EMBL" id="KJ804259">
    <property type="protein sequence ID" value="AIA64032.1"/>
    <property type="molecule type" value="Genomic_DNA"/>
</dbReference>
<accession>A0A060AKC6</accession>
<dbReference type="GeneID" id="19685747"/>
<protein>
    <submittedName>
        <fullName evidence="1">Uncharacterized protein</fullName>
    </submittedName>
</protein>
<keyword evidence="2" id="KW-1185">Reference proteome</keyword>
<dbReference type="KEGG" id="vg:19685747"/>
<dbReference type="OrthoDB" id="36101at10239"/>
<name>A0A060AKC6_9CAUD</name>
<dbReference type="RefSeq" id="YP_009042511.1">
    <property type="nucleotide sequence ID" value="NC_024355.1"/>
</dbReference>
<evidence type="ECO:0000313" key="1">
    <source>
        <dbReference type="EMBL" id="AIA64032.1"/>
    </source>
</evidence>
<sequence length="63" mass="7379">MNLEETKKAMKRKGRVFQVIGLTKTNQQKFFVFDTEKSAKAFVEKQNFLAMHQIIPIDVNSFK</sequence>
<evidence type="ECO:0000313" key="2">
    <source>
        <dbReference type="Proteomes" id="UP000026999"/>
    </source>
</evidence>
<reference evidence="1 2" key="1">
    <citation type="journal article" date="2014" name="Genome Announc.">
        <title>Complete Genome Sequence of a Staphylococcus epidermidis Bacteriophage Isolated from the Anterior Nares of Humans.</title>
        <authorList>
            <person name="Aswani V.H."/>
            <person name="Tremblay D.M."/>
            <person name="Moineau S."/>
            <person name="Shukla S.K."/>
        </authorList>
    </citation>
    <scope>NUCLEOTIDE SEQUENCE [LARGE SCALE GENOMIC DNA]</scope>
</reference>
<organism evidence="1 2">
    <name type="scientific">Staphylococcus phage 6ec</name>
    <dbReference type="NCBI Taxonomy" id="1500386"/>
    <lineage>
        <taxon>Viruses</taxon>
        <taxon>Duplodnaviria</taxon>
        <taxon>Heunggongvirae</taxon>
        <taxon>Uroviricota</taxon>
        <taxon>Caudoviricetes</taxon>
        <taxon>Sextaecvirus</taxon>
        <taxon>Sextaecvirus sextaec</taxon>
    </lineage>
</organism>
<gene>
    <name evidence="1" type="ORF">PHAGE6E_5</name>
</gene>
<proteinExistence type="predicted"/>